<evidence type="ECO:0000256" key="1">
    <source>
        <dbReference type="ARBA" id="ARBA00022670"/>
    </source>
</evidence>
<reference evidence="12" key="1">
    <citation type="submission" date="2020-05" db="UniProtKB">
        <authorList>
            <consortium name="EnsemblMetazoa"/>
        </authorList>
    </citation>
    <scope>IDENTIFICATION</scope>
    <source>
        <strain evidence="12">BB02</strain>
    </source>
</reference>
<dbReference type="OrthoDB" id="6097485at2759"/>
<evidence type="ECO:0000256" key="3">
    <source>
        <dbReference type="ARBA" id="ARBA00022801"/>
    </source>
</evidence>
<dbReference type="Gene3D" id="3.40.1620.60">
    <property type="match status" value="1"/>
</dbReference>
<comment type="caution">
    <text evidence="8">Lacks conserved residue(s) required for the propagation of feature annotation.</text>
</comment>
<keyword evidence="4 8" id="KW-0862">Zinc</keyword>
<evidence type="ECO:0000313" key="12">
    <source>
        <dbReference type="EnsemblMetazoa" id="BGLB017118-PA"/>
    </source>
</evidence>
<dbReference type="GO" id="GO:0004222">
    <property type="term" value="F:metalloendopeptidase activity"/>
    <property type="evidence" value="ECO:0007669"/>
    <property type="project" value="InterPro"/>
</dbReference>
<dbReference type="Gene3D" id="3.40.390.10">
    <property type="entry name" value="Collagenase (Catalytic Domain)"/>
    <property type="match status" value="1"/>
</dbReference>
<organism evidence="12 13">
    <name type="scientific">Biomphalaria glabrata</name>
    <name type="common">Bloodfluke planorb</name>
    <name type="synonym">Freshwater snail</name>
    <dbReference type="NCBI Taxonomy" id="6526"/>
    <lineage>
        <taxon>Eukaryota</taxon>
        <taxon>Metazoa</taxon>
        <taxon>Spiralia</taxon>
        <taxon>Lophotrochozoa</taxon>
        <taxon>Mollusca</taxon>
        <taxon>Gastropoda</taxon>
        <taxon>Heterobranchia</taxon>
        <taxon>Euthyneura</taxon>
        <taxon>Panpulmonata</taxon>
        <taxon>Hygrophila</taxon>
        <taxon>Lymnaeoidea</taxon>
        <taxon>Planorbidae</taxon>
        <taxon>Biomphalaria</taxon>
    </lineage>
</organism>
<evidence type="ECO:0000256" key="8">
    <source>
        <dbReference type="PROSITE-ProRule" id="PRU00276"/>
    </source>
</evidence>
<dbReference type="RefSeq" id="XP_013077966.2">
    <property type="nucleotide sequence ID" value="XM_013222512.2"/>
</dbReference>
<dbReference type="Proteomes" id="UP000076420">
    <property type="component" value="Unassembled WGS sequence"/>
</dbReference>
<keyword evidence="2 8" id="KW-0479">Metal-binding</keyword>
<feature type="binding site" evidence="8">
    <location>
        <position position="406"/>
    </location>
    <ligand>
        <name>Zn(2+)</name>
        <dbReference type="ChEBI" id="CHEBI:29105"/>
        <note>catalytic</note>
    </ligand>
</feature>
<dbReference type="InterPro" id="IPR024079">
    <property type="entry name" value="MetalloPept_cat_dom_sf"/>
</dbReference>
<keyword evidence="10" id="KW-0732">Signal</keyword>
<dbReference type="AlphaFoldDB" id="A0A2C9KB14"/>
<keyword evidence="3" id="KW-0378">Hydrolase</keyword>
<feature type="compositionally biased region" description="Low complexity" evidence="9">
    <location>
        <begin position="812"/>
        <end position="829"/>
    </location>
</feature>
<keyword evidence="6" id="KW-1015">Disulfide bond</keyword>
<name>A0A2C9KB14_BIOGL</name>
<dbReference type="EnsemblMetazoa" id="BGLB017118-RA">
    <property type="protein sequence ID" value="BGLB017118-PA"/>
    <property type="gene ID" value="BGLB017118"/>
</dbReference>
<evidence type="ECO:0000259" key="11">
    <source>
        <dbReference type="PROSITE" id="PS50215"/>
    </source>
</evidence>
<dbReference type="VEuPathDB" id="VectorBase:BGLB017118"/>
<feature type="binding site" evidence="8">
    <location>
        <position position="396"/>
    </location>
    <ligand>
        <name>Zn(2+)</name>
        <dbReference type="ChEBI" id="CHEBI:29105"/>
        <note>catalytic</note>
    </ligand>
</feature>
<feature type="active site" evidence="8">
    <location>
        <position position="397"/>
    </location>
</feature>
<dbReference type="KEGG" id="bgt:106064023"/>
<evidence type="ECO:0000256" key="10">
    <source>
        <dbReference type="SAM" id="SignalP"/>
    </source>
</evidence>
<feature type="compositionally biased region" description="Basic residues" evidence="9">
    <location>
        <begin position="196"/>
        <end position="207"/>
    </location>
</feature>
<protein>
    <recommendedName>
        <fullName evidence="11">Peptidase M12B domain-containing protein</fullName>
    </recommendedName>
</protein>
<dbReference type="Pfam" id="PF13688">
    <property type="entry name" value="Reprolysin_5"/>
    <property type="match status" value="1"/>
</dbReference>
<feature type="binding site" evidence="8">
    <location>
        <position position="400"/>
    </location>
    <ligand>
        <name>Zn(2+)</name>
        <dbReference type="ChEBI" id="CHEBI:29105"/>
        <note>catalytic</note>
    </ligand>
</feature>
<dbReference type="VEuPathDB" id="VectorBase:BGLAX_048211"/>
<evidence type="ECO:0000256" key="9">
    <source>
        <dbReference type="SAM" id="MobiDB-lite"/>
    </source>
</evidence>
<dbReference type="Pfam" id="PF17771">
    <property type="entry name" value="ADAMTS_CR_2"/>
    <property type="match status" value="1"/>
</dbReference>
<feature type="region of interest" description="Disordered" evidence="9">
    <location>
        <begin position="188"/>
        <end position="207"/>
    </location>
</feature>
<evidence type="ECO:0000256" key="5">
    <source>
        <dbReference type="ARBA" id="ARBA00023049"/>
    </source>
</evidence>
<evidence type="ECO:0000256" key="7">
    <source>
        <dbReference type="ARBA" id="ARBA00023180"/>
    </source>
</evidence>
<keyword evidence="5" id="KW-0482">Metalloprotease</keyword>
<feature type="region of interest" description="Disordered" evidence="9">
    <location>
        <begin position="810"/>
        <end position="829"/>
    </location>
</feature>
<dbReference type="SUPFAM" id="SSF55486">
    <property type="entry name" value="Metalloproteases ('zincins'), catalytic domain"/>
    <property type="match status" value="1"/>
</dbReference>
<dbReference type="GO" id="GO:0006508">
    <property type="term" value="P:proteolysis"/>
    <property type="evidence" value="ECO:0007669"/>
    <property type="project" value="UniProtKB-KW"/>
</dbReference>
<evidence type="ECO:0000256" key="2">
    <source>
        <dbReference type="ARBA" id="ARBA00022723"/>
    </source>
</evidence>
<dbReference type="GO" id="GO:0046872">
    <property type="term" value="F:metal ion binding"/>
    <property type="evidence" value="ECO:0007669"/>
    <property type="project" value="UniProtKB-KW"/>
</dbReference>
<evidence type="ECO:0000256" key="6">
    <source>
        <dbReference type="ARBA" id="ARBA00023157"/>
    </source>
</evidence>
<accession>A0A2C9KB14</accession>
<keyword evidence="1" id="KW-0645">Protease</keyword>
<evidence type="ECO:0000256" key="4">
    <source>
        <dbReference type="ARBA" id="ARBA00022833"/>
    </source>
</evidence>
<feature type="chain" id="PRO_5012632467" description="Peptidase M12B domain-containing protein" evidence="10">
    <location>
        <begin position="24"/>
        <end position="893"/>
    </location>
</feature>
<evidence type="ECO:0000313" key="13">
    <source>
        <dbReference type="Proteomes" id="UP000076420"/>
    </source>
</evidence>
<dbReference type="PROSITE" id="PS50215">
    <property type="entry name" value="ADAM_MEPRO"/>
    <property type="match status" value="1"/>
</dbReference>
<feature type="signal peptide" evidence="10">
    <location>
        <begin position="1"/>
        <end position="23"/>
    </location>
</feature>
<dbReference type="InterPro" id="IPR001590">
    <property type="entry name" value="Peptidase_M12B"/>
</dbReference>
<feature type="domain" description="Peptidase M12B" evidence="11">
    <location>
        <begin position="215"/>
        <end position="453"/>
    </location>
</feature>
<gene>
    <name evidence="12" type="primary">106064023</name>
</gene>
<dbReference type="InterPro" id="IPR041645">
    <property type="entry name" value="ADAMTS_CR_2"/>
</dbReference>
<keyword evidence="7" id="KW-0325">Glycoprotein</keyword>
<proteinExistence type="predicted"/>
<sequence length="893" mass="101920">MEGSRYVTILILWNMLITSPIDSTQVQIYINSEGLSDIDLPSKLQVSFSLNEQSRTKLDLRLEPHYHLDIPVYTVHKRKNGNYVTQKVDLVETKNVGIYRNVRHQALFQVTRSHELQSNVSIQTGQFHKDGHIYKVVKMNRVKREAVGDVMHAVESYDITPIINPKLDQIDLVLKNKQKAPNIYEVPTKKSETRNHSQRKPHQARPKRSLTVPTYYIDIAAFVDSTAFQKFLQHAGYNKTLTYLQMREYYAFLFSGINMIYQGLGSDKLKLQVSLSSLVVFEKASDFRLIFIPTYSYQTYFNDFSFRTQVISTKVDSEKVFEKFNQYLTMSARDVTSHNDHAMFFVGSDLWVNYLNLIHQDILGLAHKSSLCETNGKSSSLIEENVDYTNLIVAAHELGHSLSAEHDSTNNDCTQKEDYLMTMVWNTDDSSKMKHLWQFSNCSLAYIESFITNLSHTAHGQMCLGRSKNVDGQFPEISHRLLGQEIPPSKQCQLRHGRLSYDCRMTNYSDICTALYCYDPSEFQCKFRPALAGTSCGSGKVCKQGKCVFEPSAPKVNENCMFGDSRMSSYESCNTSITKFNGHCYDSVRHRRCCHSCAAVVRNISGCEYGDEYSYCHPGSCFNTFYFKKCCYTCRNHRNLTDSTHNSTSVMTTAKSECLYDLSRYCMVSLCSMESIRKLCCYTCKHYTPRTTVSVASCLYGDISTSCWPSDCSHSRLRLLCCDTCRQYNYQTSIDFLNPITTSRISTSTTTTTTRTTTIPTTTTTGSTTRFRTDINCWHGDISRHCHVRDCSSSIGQRRCCDTCRRRTDLNTSTTSRPTTTTATSTTRSSRSTFDRNCRLQSRLPEICKSLRYCHSHLFECCFTCSYGQQLMSEHLVLAVLLAAALTELNLIS</sequence>